<dbReference type="EMBL" id="PVNS01000003">
    <property type="protein sequence ID" value="PRO66443.1"/>
    <property type="molecule type" value="Genomic_DNA"/>
</dbReference>
<keyword evidence="1" id="KW-0812">Transmembrane</keyword>
<keyword evidence="1" id="KW-1133">Transmembrane helix</keyword>
<evidence type="ECO:0000256" key="1">
    <source>
        <dbReference type="SAM" id="Phobius"/>
    </source>
</evidence>
<keyword evidence="1" id="KW-0472">Membrane</keyword>
<keyword evidence="3" id="KW-1185">Reference proteome</keyword>
<dbReference type="RefSeq" id="WP_105958082.1">
    <property type="nucleotide sequence ID" value="NZ_PVNS01000003.1"/>
</dbReference>
<reference evidence="2 3" key="1">
    <citation type="submission" date="2018-03" db="EMBL/GenBank/DDBJ databases">
        <title>Bacillus urumqiensis sp. nov., a moderately haloalkaliphilic bacterium isolated from a salt lake.</title>
        <authorList>
            <person name="Zhao B."/>
            <person name="Liao Z."/>
        </authorList>
    </citation>
    <scope>NUCLEOTIDE SEQUENCE [LARGE SCALE GENOMIC DNA]</scope>
    <source>
        <strain evidence="2 3">BZ-SZ-XJ18</strain>
    </source>
</reference>
<organism evidence="2 3">
    <name type="scientific">Alkalicoccus urumqiensis</name>
    <name type="common">Bacillus urumqiensis</name>
    <dbReference type="NCBI Taxonomy" id="1548213"/>
    <lineage>
        <taxon>Bacteria</taxon>
        <taxon>Bacillati</taxon>
        <taxon>Bacillota</taxon>
        <taxon>Bacilli</taxon>
        <taxon>Bacillales</taxon>
        <taxon>Bacillaceae</taxon>
        <taxon>Alkalicoccus</taxon>
    </lineage>
</organism>
<protein>
    <submittedName>
        <fullName evidence="2">Uncharacterized protein</fullName>
    </submittedName>
</protein>
<evidence type="ECO:0000313" key="3">
    <source>
        <dbReference type="Proteomes" id="UP000243650"/>
    </source>
</evidence>
<dbReference type="Proteomes" id="UP000243650">
    <property type="component" value="Unassembled WGS sequence"/>
</dbReference>
<comment type="caution">
    <text evidence="2">The sequence shown here is derived from an EMBL/GenBank/DDBJ whole genome shotgun (WGS) entry which is preliminary data.</text>
</comment>
<sequence length="72" mass="7696">MKTLMTSAALLLTGILILSFTKQTAAAAGEAGSMQAAWTYYPGTLAVSLVLTVLGLSLFFWKLISQKESLQQ</sequence>
<accession>A0A2P6MJK2</accession>
<proteinExistence type="predicted"/>
<feature type="transmembrane region" description="Helical" evidence="1">
    <location>
        <begin position="43"/>
        <end position="64"/>
    </location>
</feature>
<gene>
    <name evidence="2" type="ORF">C6I21_03635</name>
</gene>
<dbReference type="AlphaFoldDB" id="A0A2P6MJK2"/>
<name>A0A2P6MJK2_ALKUR</name>
<evidence type="ECO:0000313" key="2">
    <source>
        <dbReference type="EMBL" id="PRO66443.1"/>
    </source>
</evidence>